<comment type="subcellular location">
    <subcellularLocation>
        <location evidence="1">Secreted</location>
    </subcellularLocation>
</comment>
<evidence type="ECO:0000256" key="6">
    <source>
        <dbReference type="ARBA" id="ARBA00022801"/>
    </source>
</evidence>
<evidence type="ECO:0000256" key="9">
    <source>
        <dbReference type="ARBA" id="ARBA00023157"/>
    </source>
</evidence>
<dbReference type="PROSITE" id="PS00135">
    <property type="entry name" value="TRYPSIN_SER"/>
    <property type="match status" value="1"/>
</dbReference>
<dbReference type="FunFam" id="2.40.10.10:FF:000120">
    <property type="entry name" value="Putative serine protease"/>
    <property type="match status" value="1"/>
</dbReference>
<keyword evidence="9" id="KW-1015">Disulfide bond</keyword>
<evidence type="ECO:0000256" key="4">
    <source>
        <dbReference type="ARBA" id="ARBA00022670"/>
    </source>
</evidence>
<dbReference type="GO" id="GO:0005615">
    <property type="term" value="C:extracellular space"/>
    <property type="evidence" value="ECO:0007669"/>
    <property type="project" value="TreeGrafter"/>
</dbReference>
<evidence type="ECO:0000313" key="14">
    <source>
        <dbReference type="EMBL" id="KAK3863383.1"/>
    </source>
</evidence>
<evidence type="ECO:0000256" key="8">
    <source>
        <dbReference type="ARBA" id="ARBA00022825"/>
    </source>
</evidence>
<dbReference type="PANTHER" id="PTHR24264">
    <property type="entry name" value="TRYPSIN-RELATED"/>
    <property type="match status" value="1"/>
</dbReference>
<dbReference type="InterPro" id="IPR001254">
    <property type="entry name" value="Trypsin_dom"/>
</dbReference>
<dbReference type="InterPro" id="IPR050127">
    <property type="entry name" value="Serine_Proteases_S1"/>
</dbReference>
<keyword evidence="8 12" id="KW-0720">Serine protease</keyword>
<keyword evidence="5" id="KW-0732">Signal</keyword>
<evidence type="ECO:0000256" key="1">
    <source>
        <dbReference type="ARBA" id="ARBA00004613"/>
    </source>
</evidence>
<reference evidence="14" key="1">
    <citation type="submission" date="2023-10" db="EMBL/GenBank/DDBJ databases">
        <title>Genome assemblies of two species of porcelain crab, Petrolisthes cinctipes and Petrolisthes manimaculis (Anomura: Porcellanidae).</title>
        <authorList>
            <person name="Angst P."/>
        </authorList>
    </citation>
    <scope>NUCLEOTIDE SEQUENCE</scope>
    <source>
        <strain evidence="14">PB745_01</strain>
        <tissue evidence="14">Gill</tissue>
    </source>
</reference>
<feature type="domain" description="Peptidase S1" evidence="13">
    <location>
        <begin position="193"/>
        <end position="441"/>
    </location>
</feature>
<dbReference type="Gene3D" id="2.40.10.10">
    <property type="entry name" value="Trypsin-like serine proteases"/>
    <property type="match status" value="1"/>
</dbReference>
<dbReference type="SMART" id="SM00020">
    <property type="entry name" value="Tryp_SPc"/>
    <property type="match status" value="1"/>
</dbReference>
<comment type="caution">
    <text evidence="14">The sequence shown here is derived from an EMBL/GenBank/DDBJ whole genome shotgun (WGS) entry which is preliminary data.</text>
</comment>
<evidence type="ECO:0000256" key="3">
    <source>
        <dbReference type="ARBA" id="ARBA00022659"/>
    </source>
</evidence>
<dbReference type="SUPFAM" id="SSF50494">
    <property type="entry name" value="Trypsin-like serine proteases"/>
    <property type="match status" value="1"/>
</dbReference>
<evidence type="ECO:0000259" key="13">
    <source>
        <dbReference type="PROSITE" id="PS50240"/>
    </source>
</evidence>
<dbReference type="EMBL" id="JAWQEG010004025">
    <property type="protein sequence ID" value="KAK3863383.1"/>
    <property type="molecule type" value="Genomic_DNA"/>
</dbReference>
<protein>
    <recommendedName>
        <fullName evidence="11">limulus clotting factor C</fullName>
        <ecNumber evidence="11">3.4.21.84</ecNumber>
    </recommendedName>
</protein>
<dbReference type="PRINTS" id="PR00722">
    <property type="entry name" value="CHYMOTRYPSIN"/>
</dbReference>
<dbReference type="Pfam" id="PF00089">
    <property type="entry name" value="Trypsin"/>
    <property type="match status" value="1"/>
</dbReference>
<dbReference type="InterPro" id="IPR043504">
    <property type="entry name" value="Peptidase_S1_PA_chymotrypsin"/>
</dbReference>
<evidence type="ECO:0000256" key="10">
    <source>
        <dbReference type="ARBA" id="ARBA00052079"/>
    </source>
</evidence>
<dbReference type="InterPro" id="IPR018114">
    <property type="entry name" value="TRYPSIN_HIS"/>
</dbReference>
<gene>
    <name evidence="14" type="ORF">Pcinc_030833</name>
</gene>
<comment type="catalytic activity">
    <reaction evidence="10">
        <text>Selective cleavage of 103-Arg-|-Ser-104 and 124-Ile-|-Ile-125 bonds in Limulus clotting factor B to form activated factor B. Cleavage of -Pro-Arg-|-Xaa- bonds in synthetic substrates.</text>
        <dbReference type="EC" id="3.4.21.84"/>
    </reaction>
</comment>
<evidence type="ECO:0000256" key="12">
    <source>
        <dbReference type="RuleBase" id="RU363034"/>
    </source>
</evidence>
<evidence type="ECO:0000256" key="7">
    <source>
        <dbReference type="ARBA" id="ARBA00022820"/>
    </source>
</evidence>
<dbReference type="InterPro" id="IPR009003">
    <property type="entry name" value="Peptidase_S1_PA"/>
</dbReference>
<organism evidence="14 15">
    <name type="scientific">Petrolisthes cinctipes</name>
    <name type="common">Flat porcelain crab</name>
    <dbReference type="NCBI Taxonomy" id="88211"/>
    <lineage>
        <taxon>Eukaryota</taxon>
        <taxon>Metazoa</taxon>
        <taxon>Ecdysozoa</taxon>
        <taxon>Arthropoda</taxon>
        <taxon>Crustacea</taxon>
        <taxon>Multicrustacea</taxon>
        <taxon>Malacostraca</taxon>
        <taxon>Eumalacostraca</taxon>
        <taxon>Eucarida</taxon>
        <taxon>Decapoda</taxon>
        <taxon>Pleocyemata</taxon>
        <taxon>Anomura</taxon>
        <taxon>Galatheoidea</taxon>
        <taxon>Porcellanidae</taxon>
        <taxon>Petrolisthes</taxon>
    </lineage>
</organism>
<proteinExistence type="predicted"/>
<dbReference type="PROSITE" id="PS50240">
    <property type="entry name" value="TRYPSIN_DOM"/>
    <property type="match status" value="1"/>
</dbReference>
<keyword evidence="15" id="KW-1185">Reference proteome</keyword>
<dbReference type="PROSITE" id="PS00134">
    <property type="entry name" value="TRYPSIN_HIS"/>
    <property type="match status" value="1"/>
</dbReference>
<dbReference type="GO" id="GO:0004252">
    <property type="term" value="F:serine-type endopeptidase activity"/>
    <property type="evidence" value="ECO:0007669"/>
    <property type="project" value="InterPro"/>
</dbReference>
<dbReference type="AlphaFoldDB" id="A0AAE1EXI9"/>
<keyword evidence="2" id="KW-0964">Secreted</keyword>
<dbReference type="InterPro" id="IPR001314">
    <property type="entry name" value="Peptidase_S1A"/>
</dbReference>
<name>A0AAE1EXI9_PETCI</name>
<dbReference type="EC" id="3.4.21.84" evidence="11"/>
<sequence length="448" mass="48322">MVSVCAVVTTAAGAVLMLLCVGPVPLTALRRSALCHSLQGTCQRSRLSCRGRVIPSLCTDGSVCCTTERKRLTWPGLVNKLKRITPRDVCLTNGQRKCERRGGRCQASHNTNCNTVLVNKYCQGDSCTCCLGDHRRCTKKPECTERGGFCFKGKTRVCKSGKVERNWCKGKKCSCCIPGAEKCSCGKANNKRIVGGLTTTPPYKYPWLAGLCIPDVSDSYFCGGAIITNNAVITAAHCLINQFTGEPHKTSVLLVGVGDHNQASTNDDIPGVTRKVKVAEIIIHKHYNSSEPHHDIGIMRLASRLDLSSHPQVRAVCLPSNQDTYEGETGVAYGWGVMNTSTLEQPDMVQEVALPIWDPTCDGKDIGTVKVTKWMLCAGDKGGGKDTCLGDSGGPLTVAQEDGRHTLVGITSFGSGCGDPNSPGAYTRVSTYLDWILENTKNDQLCRD</sequence>
<dbReference type="CDD" id="cd00190">
    <property type="entry name" value="Tryp_SPc"/>
    <property type="match status" value="1"/>
</dbReference>
<dbReference type="InterPro" id="IPR033116">
    <property type="entry name" value="TRYPSIN_SER"/>
</dbReference>
<dbReference type="Proteomes" id="UP001286313">
    <property type="component" value="Unassembled WGS sequence"/>
</dbReference>
<keyword evidence="6 12" id="KW-0378">Hydrolase</keyword>
<keyword evidence="3" id="KW-0768">Sushi</keyword>
<keyword evidence="4 12" id="KW-0645">Protease</keyword>
<evidence type="ECO:0000256" key="2">
    <source>
        <dbReference type="ARBA" id="ARBA00022525"/>
    </source>
</evidence>
<dbReference type="GO" id="GO:0042381">
    <property type="term" value="P:hemolymph coagulation"/>
    <property type="evidence" value="ECO:0007669"/>
    <property type="project" value="UniProtKB-KW"/>
</dbReference>
<evidence type="ECO:0000313" key="15">
    <source>
        <dbReference type="Proteomes" id="UP001286313"/>
    </source>
</evidence>
<accession>A0AAE1EXI9</accession>
<dbReference type="GO" id="GO:0006508">
    <property type="term" value="P:proteolysis"/>
    <property type="evidence" value="ECO:0007669"/>
    <property type="project" value="UniProtKB-KW"/>
</dbReference>
<evidence type="ECO:0000256" key="11">
    <source>
        <dbReference type="ARBA" id="ARBA00066707"/>
    </source>
</evidence>
<dbReference type="PANTHER" id="PTHR24264:SF65">
    <property type="entry name" value="SRCR DOMAIN-CONTAINING PROTEIN"/>
    <property type="match status" value="1"/>
</dbReference>
<keyword evidence="7" id="KW-0353">Hemolymph clotting</keyword>
<evidence type="ECO:0000256" key="5">
    <source>
        <dbReference type="ARBA" id="ARBA00022729"/>
    </source>
</evidence>